<organism evidence="3 4">
    <name type="scientific">Candidatus Magasanikbacteria bacterium CG10_big_fil_rev_8_21_14_0_10_36_16</name>
    <dbReference type="NCBI Taxonomy" id="1974645"/>
    <lineage>
        <taxon>Bacteria</taxon>
        <taxon>Candidatus Magasanikiibacteriota</taxon>
    </lineage>
</organism>
<dbReference type="Pfam" id="PF04221">
    <property type="entry name" value="RelB"/>
    <property type="match status" value="1"/>
</dbReference>
<dbReference type="PANTHER" id="PTHR38781:SF1">
    <property type="entry name" value="ANTITOXIN DINJ-RELATED"/>
    <property type="match status" value="1"/>
</dbReference>
<sequence length="90" mass="10244">MATIQIRIDEKQKQKAKKIFEKMGLDMSSAVKLFFQQTTLLEALPFRPITKNGLTLLEEKKVLLASKEAKKGINTVDFDDIKKALAHLKK</sequence>
<dbReference type="Proteomes" id="UP000230852">
    <property type="component" value="Unassembled WGS sequence"/>
</dbReference>
<name>A0A2H0TXX2_9BACT</name>
<gene>
    <name evidence="3" type="ORF">COU28_03540</name>
</gene>
<dbReference type="NCBIfam" id="TIGR02384">
    <property type="entry name" value="RelB_DinJ"/>
    <property type="match status" value="1"/>
</dbReference>
<comment type="similarity">
    <text evidence="1">Belongs to the RelB/DinJ antitoxin family.</text>
</comment>
<dbReference type="PANTHER" id="PTHR38781">
    <property type="entry name" value="ANTITOXIN DINJ-RELATED"/>
    <property type="match status" value="1"/>
</dbReference>
<evidence type="ECO:0000313" key="4">
    <source>
        <dbReference type="Proteomes" id="UP000230852"/>
    </source>
</evidence>
<protein>
    <recommendedName>
        <fullName evidence="5">Type II toxin-antitoxin system antitoxin, RelB/DinJ family</fullName>
    </recommendedName>
</protein>
<dbReference type="InterPro" id="IPR007337">
    <property type="entry name" value="RelB/DinJ"/>
</dbReference>
<evidence type="ECO:0000313" key="3">
    <source>
        <dbReference type="EMBL" id="PIR78078.1"/>
    </source>
</evidence>
<dbReference type="AlphaFoldDB" id="A0A2H0TXX2"/>
<accession>A0A2H0TXX2</accession>
<dbReference type="EMBL" id="PFBU01000065">
    <property type="protein sequence ID" value="PIR78078.1"/>
    <property type="molecule type" value="Genomic_DNA"/>
</dbReference>
<evidence type="ECO:0008006" key="5">
    <source>
        <dbReference type="Google" id="ProtNLM"/>
    </source>
</evidence>
<comment type="caution">
    <text evidence="3">The sequence shown here is derived from an EMBL/GenBank/DDBJ whole genome shotgun (WGS) entry which is preliminary data.</text>
</comment>
<dbReference type="GO" id="GO:0006355">
    <property type="term" value="P:regulation of DNA-templated transcription"/>
    <property type="evidence" value="ECO:0007669"/>
    <property type="project" value="InterPro"/>
</dbReference>
<reference evidence="4" key="1">
    <citation type="submission" date="2017-09" db="EMBL/GenBank/DDBJ databases">
        <title>Depth-based differentiation of microbial function through sediment-hosted aquifers and enrichment of novel symbionts in the deep terrestrial subsurface.</title>
        <authorList>
            <person name="Probst A.J."/>
            <person name="Ladd B."/>
            <person name="Jarett J.K."/>
            <person name="Geller-Mcgrath D.E."/>
            <person name="Sieber C.M.K."/>
            <person name="Emerson J.B."/>
            <person name="Anantharaman K."/>
            <person name="Thomas B.C."/>
            <person name="Malmstrom R."/>
            <person name="Stieglmeier M."/>
            <person name="Klingl A."/>
            <person name="Woyke T."/>
            <person name="Ryan C.M."/>
            <person name="Banfield J.F."/>
        </authorList>
    </citation>
    <scope>NUCLEOTIDE SEQUENCE [LARGE SCALE GENOMIC DNA]</scope>
</reference>
<evidence type="ECO:0000256" key="2">
    <source>
        <dbReference type="ARBA" id="ARBA00022649"/>
    </source>
</evidence>
<keyword evidence="2" id="KW-1277">Toxin-antitoxin system</keyword>
<dbReference type="GO" id="GO:0006351">
    <property type="term" value="P:DNA-templated transcription"/>
    <property type="evidence" value="ECO:0007669"/>
    <property type="project" value="TreeGrafter"/>
</dbReference>
<proteinExistence type="inferred from homology"/>
<evidence type="ECO:0000256" key="1">
    <source>
        <dbReference type="ARBA" id="ARBA00010562"/>
    </source>
</evidence>
<dbReference type="InterPro" id="IPR013321">
    <property type="entry name" value="Arc_rbn_hlx_hlx"/>
</dbReference>
<dbReference type="Gene3D" id="1.10.1220.10">
    <property type="entry name" value="Met repressor-like"/>
    <property type="match status" value="1"/>
</dbReference>